<name>A0A9D2PSH9_9FIRM</name>
<evidence type="ECO:0000313" key="2">
    <source>
        <dbReference type="EMBL" id="HJC64907.1"/>
    </source>
</evidence>
<dbReference type="Proteomes" id="UP000823886">
    <property type="component" value="Unassembled WGS sequence"/>
</dbReference>
<dbReference type="Gene3D" id="3.20.100.30">
    <property type="entry name" value="VTC, catalytic tunnel domain"/>
    <property type="match status" value="1"/>
</dbReference>
<dbReference type="GO" id="GO:0006799">
    <property type="term" value="P:polyphosphate biosynthetic process"/>
    <property type="evidence" value="ECO:0007669"/>
    <property type="project" value="UniProtKB-ARBA"/>
</dbReference>
<dbReference type="Pfam" id="PF09359">
    <property type="entry name" value="VTC"/>
    <property type="match status" value="1"/>
</dbReference>
<sequence length="154" mass="18275">KKKYKHVVYKRRISMGEKDAMKWVRDRQHCGKETQISQEIDYMLDYYQDLRPAAFLSYEREAYCTKEESDFRVTFDDTILFRQEDLSLESAVYGTPLLPKGKVLMEIKCSGGIPMWMIQILSKERIYKTSFSKYGTAYQNIIYPELAKEEVRHA</sequence>
<dbReference type="EMBL" id="DWVZ01000216">
    <property type="protein sequence ID" value="HJC64907.1"/>
    <property type="molecule type" value="Genomic_DNA"/>
</dbReference>
<accession>A0A9D2PSH9</accession>
<reference evidence="2" key="2">
    <citation type="submission" date="2021-04" db="EMBL/GenBank/DDBJ databases">
        <authorList>
            <person name="Gilroy R."/>
        </authorList>
    </citation>
    <scope>NUCLEOTIDE SEQUENCE</scope>
    <source>
        <strain evidence="2">ChiBcec2-3848</strain>
    </source>
</reference>
<dbReference type="InterPro" id="IPR042267">
    <property type="entry name" value="VTC_sf"/>
</dbReference>
<feature type="domain" description="VTC" evidence="1">
    <location>
        <begin position="2"/>
        <end position="139"/>
    </location>
</feature>
<gene>
    <name evidence="2" type="ORF">H9753_15035</name>
</gene>
<protein>
    <submittedName>
        <fullName evidence="2">VTC domain-containing protein</fullName>
    </submittedName>
</protein>
<organism evidence="2 3">
    <name type="scientific">Candidatus Blautia merdavium</name>
    <dbReference type="NCBI Taxonomy" id="2838494"/>
    <lineage>
        <taxon>Bacteria</taxon>
        <taxon>Bacillati</taxon>
        <taxon>Bacillota</taxon>
        <taxon>Clostridia</taxon>
        <taxon>Lachnospirales</taxon>
        <taxon>Lachnospiraceae</taxon>
        <taxon>Blautia</taxon>
    </lineage>
</organism>
<dbReference type="InterPro" id="IPR018966">
    <property type="entry name" value="VTC_domain"/>
</dbReference>
<reference evidence="2" key="1">
    <citation type="journal article" date="2021" name="PeerJ">
        <title>Extensive microbial diversity within the chicken gut microbiome revealed by metagenomics and culture.</title>
        <authorList>
            <person name="Gilroy R."/>
            <person name="Ravi A."/>
            <person name="Getino M."/>
            <person name="Pursley I."/>
            <person name="Horton D.L."/>
            <person name="Alikhan N.F."/>
            <person name="Baker D."/>
            <person name="Gharbi K."/>
            <person name="Hall N."/>
            <person name="Watson M."/>
            <person name="Adriaenssens E.M."/>
            <person name="Foster-Nyarko E."/>
            <person name="Jarju S."/>
            <person name="Secka A."/>
            <person name="Antonio M."/>
            <person name="Oren A."/>
            <person name="Chaudhuri R.R."/>
            <person name="La Ragione R."/>
            <person name="Hildebrand F."/>
            <person name="Pallen M.J."/>
        </authorList>
    </citation>
    <scope>NUCLEOTIDE SEQUENCE</scope>
    <source>
        <strain evidence="2">ChiBcec2-3848</strain>
    </source>
</reference>
<evidence type="ECO:0000313" key="3">
    <source>
        <dbReference type="Proteomes" id="UP000823886"/>
    </source>
</evidence>
<proteinExistence type="predicted"/>
<feature type="non-terminal residue" evidence="2">
    <location>
        <position position="1"/>
    </location>
</feature>
<comment type="caution">
    <text evidence="2">The sequence shown here is derived from an EMBL/GenBank/DDBJ whole genome shotgun (WGS) entry which is preliminary data.</text>
</comment>
<evidence type="ECO:0000259" key="1">
    <source>
        <dbReference type="Pfam" id="PF09359"/>
    </source>
</evidence>
<dbReference type="AlphaFoldDB" id="A0A9D2PSH9"/>